<dbReference type="EMBL" id="LR877162">
    <property type="protein sequence ID" value="CAD2220751.1"/>
    <property type="molecule type" value="Genomic_DNA"/>
</dbReference>
<feature type="transmembrane region" description="Helical" evidence="2">
    <location>
        <begin position="1006"/>
        <end position="1031"/>
    </location>
</feature>
<evidence type="ECO:0000313" key="3">
    <source>
        <dbReference type="EMBL" id="CAD2220751.1"/>
    </source>
</evidence>
<feature type="compositionally biased region" description="Basic and acidic residues" evidence="1">
    <location>
        <begin position="432"/>
        <end position="452"/>
    </location>
</feature>
<feature type="region of interest" description="Disordered" evidence="1">
    <location>
        <begin position="432"/>
        <end position="465"/>
    </location>
</feature>
<proteinExistence type="predicted"/>
<evidence type="ECO:0000313" key="4">
    <source>
        <dbReference type="Proteomes" id="UP000515908"/>
    </source>
</evidence>
<name>A0A7G2CP80_9TRYP</name>
<keyword evidence="2" id="KW-0472">Membrane</keyword>
<sequence length="1035" mass="121252">MHPAPSRPQSNFQWQSAWPSQAPQQSQQPAWPNQAPQPQQLQQEETSLRVDALRYVSSVLGDFPGNIQLIMNTLFAEAGQRYGGELHQQAQWIWNALGFCGSFRALDGETQERLARDAVVTGCQYLAQQQQQKEELDLLIGALHYVRRELDTFYPETWDTMHSLFAEAQQMPGSDLGRQAQWIWDQLGFHGSFRAPDDETRRQLVRDAVYNGCHYRAQLERQQQQEEAQLRVEALDYVFRELGTFTEGSRETMRSLFAEVESMVYRDRHQQAQWIWDALGFQGSFRAPDEETQRRIIRDAVEKGCPYRDQKEESRLRIDALLFVKSVFHTFGPDTRTLLNYLFRIADERYPEQQDRQAQWIWCQLYLSGPFTGVEERAWKQHVYRTVWRGASRYFHMEDVLGHLVRMEIAEQRLAAMRYTFLRRGEALQRKEAQQKHQSLERRQAEAGEPTRKAPHLAPDNVAPRTDAQRRRIELLAEQQRFLCEFARIQTLENQTRGDIEGEHDAQMREMRLFVEQQKFLDQLASLRDLENQTRGDIEGEHDAQMREMRLFVEQQKFLDQLASLRDLENQTRGDIEGEHDAQMREMRLFVEQQKFLDQLASLRDLENQTRGDIEGQECCERRGLRDRARWCLPEAYTLAGLQAAESLCRDFIGARYVSQQRKIELIAEQEKQQLFLAQIASLQDEESLCRKNIERENRGQGHELRALARWERPAHITLASIQRAEVGCRYELEDYQRRWFESTTRRWDAARRWYMAREDAQKDFLDSLARLQEEEEHERLAIEWERQDSVEVCLVEQIRLEEEHRRWLDAHQEVYHNPLETILLVGVLLAAINLSCMLVGLRETCVAILLATLYLVILTIKSYYDGTRRPPTGTLNERHAVGVGSEGPQNRPPLFFPRPHTLPNYVTRPTINTTIAARRRKKQKKRKHEKAYIKKKLFLLLFLVSLLVLLLLTKKKVISLQTKKSTIEYLFLFCIIFTIVIIIIVQNVTSGSTRCDGVPLCYDLLLLSLLVYLDIHSFSPFLFSVCSFPVPSTM</sequence>
<keyword evidence="2" id="KW-1133">Transmembrane helix</keyword>
<feature type="transmembrane region" description="Helical" evidence="2">
    <location>
        <begin position="847"/>
        <end position="865"/>
    </location>
</feature>
<dbReference type="AlphaFoldDB" id="A0A7G2CP80"/>
<dbReference type="VEuPathDB" id="TriTrypDB:ADEAN_000827400"/>
<accession>A0A7G2CP80</accession>
<keyword evidence="2" id="KW-0812">Transmembrane</keyword>
<protein>
    <submittedName>
        <fullName evidence="3">Uncharacterized protein</fullName>
    </submittedName>
</protein>
<organism evidence="3 4">
    <name type="scientific">Angomonas deanei</name>
    <dbReference type="NCBI Taxonomy" id="59799"/>
    <lineage>
        <taxon>Eukaryota</taxon>
        <taxon>Discoba</taxon>
        <taxon>Euglenozoa</taxon>
        <taxon>Kinetoplastea</taxon>
        <taxon>Metakinetoplastina</taxon>
        <taxon>Trypanosomatida</taxon>
        <taxon>Trypanosomatidae</taxon>
        <taxon>Strigomonadinae</taxon>
        <taxon>Angomonas</taxon>
    </lineage>
</organism>
<dbReference type="Proteomes" id="UP000515908">
    <property type="component" value="Chromosome 18"/>
</dbReference>
<feature type="transmembrane region" description="Helical" evidence="2">
    <location>
        <begin position="967"/>
        <end position="986"/>
    </location>
</feature>
<evidence type="ECO:0000256" key="2">
    <source>
        <dbReference type="SAM" id="Phobius"/>
    </source>
</evidence>
<reference evidence="3 4" key="1">
    <citation type="submission" date="2020-08" db="EMBL/GenBank/DDBJ databases">
        <authorList>
            <person name="Newling K."/>
            <person name="Davey J."/>
            <person name="Forrester S."/>
        </authorList>
    </citation>
    <scope>NUCLEOTIDE SEQUENCE [LARGE SCALE GENOMIC DNA]</scope>
    <source>
        <strain evidence="4">Crithidia deanei Carvalho (ATCC PRA-265)</strain>
    </source>
</reference>
<feature type="region of interest" description="Disordered" evidence="1">
    <location>
        <begin position="1"/>
        <end position="44"/>
    </location>
</feature>
<keyword evidence="4" id="KW-1185">Reference proteome</keyword>
<feature type="compositionally biased region" description="Low complexity" evidence="1">
    <location>
        <begin position="13"/>
        <end position="43"/>
    </location>
</feature>
<gene>
    <name evidence="3" type="ORF">ADEAN_000827400</name>
</gene>
<evidence type="ECO:0000256" key="1">
    <source>
        <dbReference type="SAM" id="MobiDB-lite"/>
    </source>
</evidence>
<feature type="transmembrane region" description="Helical" evidence="2">
    <location>
        <begin position="938"/>
        <end position="955"/>
    </location>
</feature>